<dbReference type="PANTHER" id="PTHR18879">
    <property type="entry name" value="CENTROSOMAL PROTEIN OF 290 KDA"/>
    <property type="match status" value="1"/>
</dbReference>
<feature type="compositionally biased region" description="Basic and acidic residues" evidence="8">
    <location>
        <begin position="12"/>
        <end position="36"/>
    </location>
</feature>
<evidence type="ECO:0000256" key="2">
    <source>
        <dbReference type="ARBA" id="ARBA00004300"/>
    </source>
</evidence>
<dbReference type="GO" id="GO:0034451">
    <property type="term" value="C:centriolar satellite"/>
    <property type="evidence" value="ECO:0007669"/>
    <property type="project" value="TreeGrafter"/>
</dbReference>
<evidence type="ECO:0000256" key="3">
    <source>
        <dbReference type="ARBA" id="ARBA00022490"/>
    </source>
</evidence>
<organism evidence="10 11">
    <name type="scientific">Coregonus suidteri</name>
    <dbReference type="NCBI Taxonomy" id="861788"/>
    <lineage>
        <taxon>Eukaryota</taxon>
        <taxon>Metazoa</taxon>
        <taxon>Chordata</taxon>
        <taxon>Craniata</taxon>
        <taxon>Vertebrata</taxon>
        <taxon>Euteleostomi</taxon>
        <taxon>Actinopterygii</taxon>
        <taxon>Neopterygii</taxon>
        <taxon>Teleostei</taxon>
        <taxon>Protacanthopterygii</taxon>
        <taxon>Salmoniformes</taxon>
        <taxon>Salmonidae</taxon>
        <taxon>Coregoninae</taxon>
        <taxon>Coregonus</taxon>
    </lineage>
</organism>
<keyword evidence="7" id="KW-0966">Cell projection</keyword>
<dbReference type="AlphaFoldDB" id="A0AAN8QX14"/>
<dbReference type="EMBL" id="JAGTTL010000007">
    <property type="protein sequence ID" value="KAK6319865.1"/>
    <property type="molecule type" value="Genomic_DNA"/>
</dbReference>
<dbReference type="GO" id="GO:0035869">
    <property type="term" value="C:ciliary transition zone"/>
    <property type="evidence" value="ECO:0007669"/>
    <property type="project" value="TreeGrafter"/>
</dbReference>
<dbReference type="GO" id="GO:0097711">
    <property type="term" value="P:ciliary basal body-plasma membrane docking"/>
    <property type="evidence" value="ECO:0007669"/>
    <property type="project" value="TreeGrafter"/>
</dbReference>
<keyword evidence="11" id="KW-1185">Reference proteome</keyword>
<name>A0AAN8QX14_9TELE</name>
<keyword evidence="4" id="KW-0970">Cilium biogenesis/degradation</keyword>
<evidence type="ECO:0000256" key="4">
    <source>
        <dbReference type="ARBA" id="ARBA00022794"/>
    </source>
</evidence>
<keyword evidence="3" id="KW-0963">Cytoplasm</keyword>
<dbReference type="Pfam" id="PF16574">
    <property type="entry name" value="CEP209_CC5"/>
    <property type="match status" value="1"/>
</dbReference>
<protein>
    <recommendedName>
        <fullName evidence="9">Centrosomal protein of 290kDa coiled-coil region domain-containing protein</fullName>
    </recommendedName>
</protein>
<feature type="compositionally biased region" description="Polar residues" evidence="8">
    <location>
        <begin position="1"/>
        <end position="11"/>
    </location>
</feature>
<reference evidence="10 11" key="1">
    <citation type="submission" date="2021-04" db="EMBL/GenBank/DDBJ databases">
        <authorList>
            <person name="De Guttry C."/>
            <person name="Zahm M."/>
            <person name="Klopp C."/>
            <person name="Cabau C."/>
            <person name="Louis A."/>
            <person name="Berthelot C."/>
            <person name="Parey E."/>
            <person name="Roest Crollius H."/>
            <person name="Montfort J."/>
            <person name="Robinson-Rechavi M."/>
            <person name="Bucao C."/>
            <person name="Bouchez O."/>
            <person name="Gislard M."/>
            <person name="Lluch J."/>
            <person name="Milhes M."/>
            <person name="Lampietro C."/>
            <person name="Lopez Roques C."/>
            <person name="Donnadieu C."/>
            <person name="Braasch I."/>
            <person name="Desvignes T."/>
            <person name="Postlethwait J."/>
            <person name="Bobe J."/>
            <person name="Wedekind C."/>
            <person name="Guiguen Y."/>
        </authorList>
    </citation>
    <scope>NUCLEOTIDE SEQUENCE [LARGE SCALE GENOMIC DNA]</scope>
    <source>
        <strain evidence="10">Cs_M1</strain>
        <tissue evidence="10">Blood</tissue>
    </source>
</reference>
<dbReference type="GO" id="GO:0043010">
    <property type="term" value="P:camera-type eye development"/>
    <property type="evidence" value="ECO:0007669"/>
    <property type="project" value="TreeGrafter"/>
</dbReference>
<dbReference type="GO" id="GO:0001822">
    <property type="term" value="P:kidney development"/>
    <property type="evidence" value="ECO:0007669"/>
    <property type="project" value="TreeGrafter"/>
</dbReference>
<evidence type="ECO:0000256" key="7">
    <source>
        <dbReference type="ARBA" id="ARBA00023273"/>
    </source>
</evidence>
<evidence type="ECO:0000256" key="5">
    <source>
        <dbReference type="ARBA" id="ARBA00023054"/>
    </source>
</evidence>
<evidence type="ECO:0000256" key="1">
    <source>
        <dbReference type="ARBA" id="ARBA00004120"/>
    </source>
</evidence>
<dbReference type="PANTHER" id="PTHR18879:SF20">
    <property type="entry name" value="CENTROSOMAL PROTEIN OF 290 KDA"/>
    <property type="match status" value="1"/>
</dbReference>
<dbReference type="InterPro" id="IPR032321">
    <property type="entry name" value="Cep209_CC5"/>
</dbReference>
<proteinExistence type="predicted"/>
<comment type="subcellular location">
    <subcellularLocation>
        <location evidence="1">Cytoplasm</location>
        <location evidence="1">Cytoskeleton</location>
        <location evidence="1">Cilium basal body</location>
    </subcellularLocation>
    <subcellularLocation>
        <location evidence="2">Cytoplasm</location>
        <location evidence="2">Cytoskeleton</location>
        <location evidence="2">Microtubule organizing center</location>
        <location evidence="2">Centrosome</location>
    </subcellularLocation>
</comment>
<accession>A0AAN8QX14</accession>
<comment type="caution">
    <text evidence="10">The sequence shown here is derived from an EMBL/GenBank/DDBJ whole genome shotgun (WGS) entry which is preliminary data.</text>
</comment>
<keyword evidence="5" id="KW-0175">Coiled coil</keyword>
<dbReference type="Proteomes" id="UP001356427">
    <property type="component" value="Unassembled WGS sequence"/>
</dbReference>
<dbReference type="GO" id="GO:1905349">
    <property type="term" value="P:ciliary transition zone assembly"/>
    <property type="evidence" value="ECO:0007669"/>
    <property type="project" value="TreeGrafter"/>
</dbReference>
<evidence type="ECO:0000313" key="11">
    <source>
        <dbReference type="Proteomes" id="UP001356427"/>
    </source>
</evidence>
<keyword evidence="6" id="KW-0206">Cytoskeleton</keyword>
<gene>
    <name evidence="10" type="ORF">J4Q44_G00089720</name>
</gene>
<sequence>MDQLTKQYLETQRTERELRDELADSVSKDASDADRSRIAQLEKAEAKLRVEASKLREVSDMANMQVSALEARQHSREKEVEALRRQVLDYQSQSDERALIAKLHQHIVALQLSESATVGKLEATTTRIQQLEAYKLCAEQKLDAREKSLNHARQEGRNRARHLQQTIQSLRRQFAGALPLAQQEKFSQTMMRLQEDRGTVQEEKRRVEEERRRAEGKAQELELRLRGLEELIATLKDVKGAQKVNEWHKKLEEGRG</sequence>
<feature type="region of interest" description="Disordered" evidence="8">
    <location>
        <begin position="194"/>
        <end position="218"/>
    </location>
</feature>
<evidence type="ECO:0000256" key="8">
    <source>
        <dbReference type="SAM" id="MobiDB-lite"/>
    </source>
</evidence>
<feature type="region of interest" description="Disordered" evidence="8">
    <location>
        <begin position="1"/>
        <end position="36"/>
    </location>
</feature>
<evidence type="ECO:0000256" key="6">
    <source>
        <dbReference type="ARBA" id="ARBA00023212"/>
    </source>
</evidence>
<dbReference type="InterPro" id="IPR026201">
    <property type="entry name" value="Cep290"/>
</dbReference>
<evidence type="ECO:0000259" key="9">
    <source>
        <dbReference type="Pfam" id="PF16574"/>
    </source>
</evidence>
<dbReference type="GO" id="GO:1905515">
    <property type="term" value="P:non-motile cilium assembly"/>
    <property type="evidence" value="ECO:0007669"/>
    <property type="project" value="TreeGrafter"/>
</dbReference>
<evidence type="ECO:0000313" key="10">
    <source>
        <dbReference type="EMBL" id="KAK6319865.1"/>
    </source>
</evidence>
<feature type="domain" description="Centrosomal protein of 290kDa coiled-coil region" evidence="9">
    <location>
        <begin position="189"/>
        <end position="255"/>
    </location>
</feature>